<proteinExistence type="predicted"/>
<dbReference type="Proteomes" id="UP001341135">
    <property type="component" value="Chromosome"/>
</dbReference>
<evidence type="ECO:0008006" key="3">
    <source>
        <dbReference type="Google" id="ProtNLM"/>
    </source>
</evidence>
<gene>
    <name evidence="1" type="ORF">PABY_04730</name>
</gene>
<sequence length="209" mass="20527">MGNSVVVAGLAAVVFSLAAIVLLGAFATETGGQQPGPASVPYTPAPSGVQGSSVASPGYGAGGSGAAGGGWAVGEASAAAEPVTVSTAGVLSVSSSSGAVGELVYPGWLVVSPGPDVDVAKLVVNITNADVLRRYFSRLDVVLAKAGTGGREVKAVVGLDAPTAVMVLDSGDLSSGPVVFDAIVYYQVREGAMFDTIPVYVEVTPVSVS</sequence>
<protein>
    <recommendedName>
        <fullName evidence="3">GerMN domain-containing protein</fullName>
    </recommendedName>
</protein>
<reference evidence="1 2" key="1">
    <citation type="submission" date="2023-09" db="EMBL/GenBank/DDBJ databases">
        <title>Pyrofollis japonicus gen. nov. sp. nov., a novel member of the family Pyrodictiaceae isolated from the Iheya North hydrothermal field.</title>
        <authorList>
            <person name="Miyazaki U."/>
            <person name="Sanari M."/>
            <person name="Tame A."/>
            <person name="Kitajima M."/>
            <person name="Okamoto A."/>
            <person name="Sawayama S."/>
            <person name="Miyazaki J."/>
            <person name="Takai K."/>
            <person name="Nakagawa S."/>
        </authorList>
    </citation>
    <scope>NUCLEOTIDE SEQUENCE [LARGE SCALE GENOMIC DNA]</scope>
    <source>
        <strain evidence="1 2">AV2</strain>
    </source>
</reference>
<organism evidence="1 2">
    <name type="scientific">Pyrodictium abyssi</name>
    <dbReference type="NCBI Taxonomy" id="54256"/>
    <lineage>
        <taxon>Archaea</taxon>
        <taxon>Thermoproteota</taxon>
        <taxon>Thermoprotei</taxon>
        <taxon>Desulfurococcales</taxon>
        <taxon>Pyrodictiaceae</taxon>
        <taxon>Pyrodictium</taxon>
    </lineage>
</organism>
<dbReference type="GeneID" id="89288509"/>
<evidence type="ECO:0000313" key="2">
    <source>
        <dbReference type="Proteomes" id="UP001341135"/>
    </source>
</evidence>
<dbReference type="EMBL" id="AP028907">
    <property type="protein sequence ID" value="BES80906.1"/>
    <property type="molecule type" value="Genomic_DNA"/>
</dbReference>
<accession>A0ABM8IVR1</accession>
<keyword evidence="2" id="KW-1185">Reference proteome</keyword>
<evidence type="ECO:0000313" key="1">
    <source>
        <dbReference type="EMBL" id="BES80906.1"/>
    </source>
</evidence>
<name>A0ABM8IVR1_9CREN</name>
<dbReference type="RefSeq" id="WP_338251541.1">
    <property type="nucleotide sequence ID" value="NZ_AP028907.1"/>
</dbReference>